<dbReference type="Pfam" id="PF00201">
    <property type="entry name" value="UDPGT"/>
    <property type="match status" value="2"/>
</dbReference>
<evidence type="ECO:0000256" key="13">
    <source>
        <dbReference type="SAM" id="SignalP"/>
    </source>
</evidence>
<evidence type="ECO:0000256" key="11">
    <source>
        <dbReference type="RuleBase" id="RU003718"/>
    </source>
</evidence>
<sequence length="581" mass="64388">MRWCFSFAQTLAFMHMAVGQEKSDGDRAVGGMLVYPTDGSHWMSLRDLSLAVSRRGHRVVVALPATGNLMVGETPGLDSETFPVPLVDKHNLLDTFLREVVFRETDGVTEFTFKSLESMNERCAVMCDSLLGNVAVMQRLRAHNFQVLLADPMDPCGAILADALGLPSIFLMRGIPCNIDLKAAHCPAPSSYVPQSMSGFTDHMSFTERVTNMFMGLKQDHLCIDFLLKRFDELARRHLGRDVTAMELLSNASIWLHRTDFVFDYPRPTMPNMVNVGGMTSDEAKPLPQDLEEFVQSSEEHGVVVVSFGSMVSAIPYRIANVIAEGLGRIPQKVIWRYEGPTVEKLSNNTKVMPWIPQRDLLAHAKTRVFVTHGGSHGIFEAICYGVPMLGLPLFADQFENVARMQSKGAALVLSIHSLDAGSLASSISTIATHKRYGGGALRLKRLADNIAPVGSLCRKAVQSHRTLPSFAVSDFLSSYKEKASLLSRLHHDQPQKPMNRAVFWVEFVMRHGAEHLRVAAHHLTWYQEAGFDVAAFLLAAIVLVTSVFIALITICCRWLCRAKHRDATVSKGMAASKKHK</sequence>
<accession>A0AAJ7T9K9</accession>
<gene>
    <name evidence="15" type="primary">LOC116944298</name>
</gene>
<dbReference type="PANTHER" id="PTHR48043:SF161">
    <property type="entry name" value="UDP GLUCURONOSYLTRANSFERASE FAMILY 1 MEMBER A1"/>
    <property type="match status" value="1"/>
</dbReference>
<evidence type="ECO:0000256" key="9">
    <source>
        <dbReference type="ARBA" id="ARBA00023136"/>
    </source>
</evidence>
<dbReference type="Proteomes" id="UP001318040">
    <property type="component" value="Chromosome 2"/>
</dbReference>
<evidence type="ECO:0000256" key="10">
    <source>
        <dbReference type="ARBA" id="ARBA00023180"/>
    </source>
</evidence>
<keyword evidence="6 12" id="KW-0812">Transmembrane</keyword>
<dbReference type="EC" id="2.4.1.17" evidence="3"/>
<evidence type="ECO:0000256" key="1">
    <source>
        <dbReference type="ARBA" id="ARBA00004389"/>
    </source>
</evidence>
<comment type="subcellular location">
    <subcellularLocation>
        <location evidence="1">Endoplasmic reticulum membrane</location>
        <topology evidence="1">Single-pass membrane protein</topology>
    </subcellularLocation>
</comment>
<keyword evidence="5 11" id="KW-0808">Transferase</keyword>
<dbReference type="AlphaFoldDB" id="A0AAJ7T9K9"/>
<proteinExistence type="inferred from homology"/>
<evidence type="ECO:0000256" key="5">
    <source>
        <dbReference type="ARBA" id="ARBA00022679"/>
    </source>
</evidence>
<evidence type="ECO:0000256" key="7">
    <source>
        <dbReference type="ARBA" id="ARBA00022824"/>
    </source>
</evidence>
<dbReference type="PANTHER" id="PTHR48043">
    <property type="entry name" value="EG:EG0003.4 PROTEIN-RELATED"/>
    <property type="match status" value="1"/>
</dbReference>
<dbReference type="KEGG" id="pmrn:116944298"/>
<dbReference type="FunFam" id="3.40.50.2000:FF:000021">
    <property type="entry name" value="UDP-glucuronosyltransferase"/>
    <property type="match status" value="1"/>
</dbReference>
<evidence type="ECO:0000256" key="3">
    <source>
        <dbReference type="ARBA" id="ARBA00012544"/>
    </source>
</evidence>
<keyword evidence="9 12" id="KW-0472">Membrane</keyword>
<evidence type="ECO:0000256" key="8">
    <source>
        <dbReference type="ARBA" id="ARBA00022989"/>
    </source>
</evidence>
<evidence type="ECO:0000256" key="6">
    <source>
        <dbReference type="ARBA" id="ARBA00022692"/>
    </source>
</evidence>
<dbReference type="InterPro" id="IPR002213">
    <property type="entry name" value="UDP_glucos_trans"/>
</dbReference>
<dbReference type="InterPro" id="IPR050271">
    <property type="entry name" value="UDP-glycosyltransferase"/>
</dbReference>
<dbReference type="PROSITE" id="PS00375">
    <property type="entry name" value="UDPGT"/>
    <property type="match status" value="1"/>
</dbReference>
<evidence type="ECO:0000256" key="2">
    <source>
        <dbReference type="ARBA" id="ARBA00009995"/>
    </source>
</evidence>
<dbReference type="GO" id="GO:0005789">
    <property type="term" value="C:endoplasmic reticulum membrane"/>
    <property type="evidence" value="ECO:0007669"/>
    <property type="project" value="UniProtKB-SubCell"/>
</dbReference>
<feature type="transmembrane region" description="Helical" evidence="12">
    <location>
        <begin position="534"/>
        <end position="561"/>
    </location>
</feature>
<keyword evidence="8 12" id="KW-1133">Transmembrane helix</keyword>
<dbReference type="GO" id="GO:0015020">
    <property type="term" value="F:glucuronosyltransferase activity"/>
    <property type="evidence" value="ECO:0007669"/>
    <property type="project" value="UniProtKB-EC"/>
</dbReference>
<dbReference type="CDD" id="cd03784">
    <property type="entry name" value="GT1_Gtf-like"/>
    <property type="match status" value="1"/>
</dbReference>
<dbReference type="Gene3D" id="3.40.50.2000">
    <property type="entry name" value="Glycogen Phosphorylase B"/>
    <property type="match status" value="2"/>
</dbReference>
<keyword evidence="13" id="KW-0732">Signal</keyword>
<keyword evidence="14" id="KW-1185">Reference proteome</keyword>
<name>A0AAJ7T9K9_PETMA</name>
<comment type="similarity">
    <text evidence="2 11">Belongs to the UDP-glycosyltransferase family.</text>
</comment>
<reference evidence="15" key="1">
    <citation type="submission" date="2025-08" db="UniProtKB">
        <authorList>
            <consortium name="RefSeq"/>
        </authorList>
    </citation>
    <scope>IDENTIFICATION</scope>
    <source>
        <tissue evidence="15">Sperm</tissue>
    </source>
</reference>
<feature type="signal peptide" evidence="13">
    <location>
        <begin position="1"/>
        <end position="19"/>
    </location>
</feature>
<dbReference type="RefSeq" id="XP_032813760.1">
    <property type="nucleotide sequence ID" value="XM_032957869.1"/>
</dbReference>
<evidence type="ECO:0000256" key="12">
    <source>
        <dbReference type="SAM" id="Phobius"/>
    </source>
</evidence>
<evidence type="ECO:0000313" key="14">
    <source>
        <dbReference type="Proteomes" id="UP001318040"/>
    </source>
</evidence>
<protein>
    <recommendedName>
        <fullName evidence="3">glucuronosyltransferase</fullName>
        <ecNumber evidence="3">2.4.1.17</ecNumber>
    </recommendedName>
</protein>
<keyword evidence="4 11" id="KW-0328">Glycosyltransferase</keyword>
<feature type="chain" id="PRO_5042525224" description="glucuronosyltransferase" evidence="13">
    <location>
        <begin position="20"/>
        <end position="581"/>
    </location>
</feature>
<evidence type="ECO:0000313" key="15">
    <source>
        <dbReference type="RefSeq" id="XP_032813760.1"/>
    </source>
</evidence>
<dbReference type="InterPro" id="IPR035595">
    <property type="entry name" value="UDP_glycos_trans_CS"/>
</dbReference>
<dbReference type="SUPFAM" id="SSF53756">
    <property type="entry name" value="UDP-Glycosyltransferase/glycogen phosphorylase"/>
    <property type="match status" value="2"/>
</dbReference>
<organism evidence="14 15">
    <name type="scientific">Petromyzon marinus</name>
    <name type="common">Sea lamprey</name>
    <dbReference type="NCBI Taxonomy" id="7757"/>
    <lineage>
        <taxon>Eukaryota</taxon>
        <taxon>Metazoa</taxon>
        <taxon>Chordata</taxon>
        <taxon>Craniata</taxon>
        <taxon>Vertebrata</taxon>
        <taxon>Cyclostomata</taxon>
        <taxon>Hyperoartia</taxon>
        <taxon>Petromyzontiformes</taxon>
        <taxon>Petromyzontidae</taxon>
        <taxon>Petromyzon</taxon>
    </lineage>
</organism>
<keyword evidence="10" id="KW-0325">Glycoprotein</keyword>
<evidence type="ECO:0000256" key="4">
    <source>
        <dbReference type="ARBA" id="ARBA00022676"/>
    </source>
</evidence>
<keyword evidence="7" id="KW-0256">Endoplasmic reticulum</keyword>